<dbReference type="EMBL" id="KT201082">
    <property type="protein sequence ID" value="ALS55909.1"/>
    <property type="molecule type" value="Genomic_DNA"/>
</dbReference>
<keyword evidence="2" id="KW-1133">Transmembrane helix</keyword>
<name>A0A0U2XTR8_9BACT</name>
<dbReference type="AlphaFoldDB" id="A0A0U2XTR8"/>
<evidence type="ECO:0000313" key="3">
    <source>
        <dbReference type="EMBL" id="ALS55909.1"/>
    </source>
</evidence>
<keyword evidence="2" id="KW-0812">Transmembrane</keyword>
<protein>
    <submittedName>
        <fullName evidence="3">Uncharacterized protein</fullName>
    </submittedName>
</protein>
<organism evidence="3">
    <name type="scientific">uncultured bacterium EIL68H05</name>
    <dbReference type="NCBI Taxonomy" id="1768205"/>
    <lineage>
        <taxon>Bacteria</taxon>
        <taxon>environmental samples</taxon>
    </lineage>
</organism>
<accession>A0A0U2XTR8</accession>
<keyword evidence="2" id="KW-0472">Membrane</keyword>
<proteinExistence type="predicted"/>
<evidence type="ECO:0000256" key="2">
    <source>
        <dbReference type="SAM" id="Phobius"/>
    </source>
</evidence>
<reference evidence="3" key="1">
    <citation type="journal article" date="2016" name="ISME J.">
        <title>Functional metagenomic screen reveals new and diverse microbial rhodopsins.</title>
        <authorList>
            <person name="Pushkarev A."/>
            <person name="Beja O."/>
        </authorList>
    </citation>
    <scope>NUCLEOTIDE SEQUENCE</scope>
</reference>
<evidence type="ECO:0000256" key="1">
    <source>
        <dbReference type="SAM" id="MobiDB-lite"/>
    </source>
</evidence>
<feature type="region of interest" description="Disordered" evidence="1">
    <location>
        <begin position="1115"/>
        <end position="1145"/>
    </location>
</feature>
<feature type="transmembrane region" description="Helical" evidence="2">
    <location>
        <begin position="21"/>
        <end position="40"/>
    </location>
</feature>
<sequence length="1145" mass="125636">MFESTFCHIMSHIFNLSVKKFFKFFLILFVVACGGGGGGGNSVEPQSNNPISPYASSQATQDTVQNQTQYVSGKVVDDYISGATVFIDTNGNETLDEDEPSTISDNFGNYSLPFAVGRLISIGGIDIGTQQPVDGLSLSAPMEEYTETKMITPVTSLLATEAEEAEIKEALGIPEYLDLNTADPIVEREREGGDNTLYEVGNQITVMALSLQEVVETQSSNEESTLNIIEKLSEEIKEKKKESPTGQVSLESTEIVDNLIDDVLTEANIEIEEDKLSNVVNAVTNLVSTISADQDDETTKAVLSFGVTTFLSDVVEIVEGTASDEKIDSYNAETIVETLSATLSIDVSRLKINEAPILSQDLSSQIPDSGLAVDESDDINWSASNNDELQASVELVIQAAGEEVTAEDIEDTDLASANENENVNEVIAELVENSPPEPEPLSLAEQMIADYEAQQAQIAAEDAAAQAADEAAPPKVANVYLWYSKDSQAHFGEGEAGKSAMDTRAAYMFEVINEMYVNQRIKLEWNIVGSDFWDAPLSEDSLNHPYFPLWYSNGCTNYEEYVFETDECNEALNQRRAANDAAEADWHMILLTALDNNNPKAPVTGVAGSKKDWDSDTNFLSTWEGINVLSGFSTGNTPEEQENMVPGSMAPEIAPVLWYDYIATLWHEIGHTMCAAHNRPENGNTSPKGSLCAGVNFEDLGKDTLMNGGGSMKVPPDQVISQSHPDSTVMESSSSKTCVPNDALNSEPIVCQKPPVDGNGDGNIYDSSVDSGGEIARDLFNEWSYYYANLWEHKEAQLAGEVAGNNQVDMDKYDLSSTSPTVSSRMLFPLINGGEYTFTNGQRTKRMLVIEDDPVTIDGTSYQEFRFVEDLGKEYCGYVSYAKHCSTRQEICDNFDDDRHPTKHNCPVGALGHGDVVEGESRWAGFYDPAQTVFRFRVSPEGNYFLSAYDDNKNWPATDGSDLRTIYQGGPALRYDLDSSLGCPFLSANFSPGHYQESDCAFKGFEYLVDRWNGIAGGYLALHTFKGKDPDAYAKESLPYNLPAFSGVEKRYQAVSTPYGDFITFMLVQQQYSNDSKQSASYFNKFYLHPEVGIAQFEHHGEVWQLVSVDTDGDGMDNNFAGEDDDDNDGISDQFDSAPLDPLVQ</sequence>